<reference evidence="9 10" key="1">
    <citation type="submission" date="2015-09" db="EMBL/GenBank/DDBJ databases">
        <title>Trachymyrmex cornetzi WGS genome.</title>
        <authorList>
            <person name="Nygaard S."/>
            <person name="Hu H."/>
            <person name="Boomsma J."/>
            <person name="Zhang G."/>
        </authorList>
    </citation>
    <scope>NUCLEOTIDE SEQUENCE [LARGE SCALE GENOMIC DNA]</scope>
    <source>
        <strain evidence="9">Tcor2-1</strain>
        <tissue evidence="9">Whole body</tissue>
    </source>
</reference>
<dbReference type="InterPro" id="IPR027806">
    <property type="entry name" value="HARBI1_dom"/>
</dbReference>
<evidence type="ECO:0000256" key="1">
    <source>
        <dbReference type="ARBA" id="ARBA00001968"/>
    </source>
</evidence>
<dbReference type="GO" id="GO:0016787">
    <property type="term" value="F:hydrolase activity"/>
    <property type="evidence" value="ECO:0007669"/>
    <property type="project" value="UniProtKB-KW"/>
</dbReference>
<evidence type="ECO:0000256" key="3">
    <source>
        <dbReference type="ARBA" id="ARBA00006958"/>
    </source>
</evidence>
<dbReference type="PANTHER" id="PTHR22930:SF269">
    <property type="entry name" value="NUCLEASE HARBI1-LIKE PROTEIN"/>
    <property type="match status" value="1"/>
</dbReference>
<organism evidence="9 10">
    <name type="scientific">Trachymyrmex cornetzi</name>
    <dbReference type="NCBI Taxonomy" id="471704"/>
    <lineage>
        <taxon>Eukaryota</taxon>
        <taxon>Metazoa</taxon>
        <taxon>Ecdysozoa</taxon>
        <taxon>Arthropoda</taxon>
        <taxon>Hexapoda</taxon>
        <taxon>Insecta</taxon>
        <taxon>Pterygota</taxon>
        <taxon>Neoptera</taxon>
        <taxon>Endopterygota</taxon>
        <taxon>Hymenoptera</taxon>
        <taxon>Apocrita</taxon>
        <taxon>Aculeata</taxon>
        <taxon>Formicoidea</taxon>
        <taxon>Formicidae</taxon>
        <taxon>Myrmicinae</taxon>
        <taxon>Trachymyrmex</taxon>
    </lineage>
</organism>
<gene>
    <name evidence="9" type="ORF">ALC57_16664</name>
</gene>
<proteinExistence type="inferred from homology"/>
<evidence type="ECO:0000259" key="8">
    <source>
        <dbReference type="Pfam" id="PF13359"/>
    </source>
</evidence>
<evidence type="ECO:0000256" key="2">
    <source>
        <dbReference type="ARBA" id="ARBA00004123"/>
    </source>
</evidence>
<evidence type="ECO:0000256" key="5">
    <source>
        <dbReference type="ARBA" id="ARBA00022723"/>
    </source>
</evidence>
<dbReference type="GO" id="GO:0004518">
    <property type="term" value="F:nuclease activity"/>
    <property type="evidence" value="ECO:0007669"/>
    <property type="project" value="UniProtKB-KW"/>
</dbReference>
<evidence type="ECO:0000313" key="10">
    <source>
        <dbReference type="Proteomes" id="UP000078492"/>
    </source>
</evidence>
<dbReference type="GO" id="GO:0005634">
    <property type="term" value="C:nucleus"/>
    <property type="evidence" value="ECO:0007669"/>
    <property type="project" value="UniProtKB-SubCell"/>
</dbReference>
<keyword evidence="7" id="KW-0539">Nucleus</keyword>
<comment type="subcellular location">
    <subcellularLocation>
        <location evidence="2">Nucleus</location>
    </subcellularLocation>
</comment>
<dbReference type="Pfam" id="PF13359">
    <property type="entry name" value="DDE_Tnp_4"/>
    <property type="match status" value="1"/>
</dbReference>
<evidence type="ECO:0000256" key="7">
    <source>
        <dbReference type="ARBA" id="ARBA00023242"/>
    </source>
</evidence>
<dbReference type="InterPro" id="IPR012337">
    <property type="entry name" value="RNaseH-like_sf"/>
</dbReference>
<name>A0A151IUR0_9HYME</name>
<keyword evidence="6" id="KW-0378">Hydrolase</keyword>
<dbReference type="GO" id="GO:0003676">
    <property type="term" value="F:nucleic acid binding"/>
    <property type="evidence" value="ECO:0007669"/>
    <property type="project" value="InterPro"/>
</dbReference>
<dbReference type="STRING" id="471704.A0A151IUR0"/>
<dbReference type="GO" id="GO:0046872">
    <property type="term" value="F:metal ion binding"/>
    <property type="evidence" value="ECO:0007669"/>
    <property type="project" value="UniProtKB-KW"/>
</dbReference>
<comment type="similarity">
    <text evidence="3">Belongs to the HARBI1 family.</text>
</comment>
<keyword evidence="10" id="KW-1185">Reference proteome</keyword>
<evidence type="ECO:0000313" key="9">
    <source>
        <dbReference type="EMBL" id="KYN11186.1"/>
    </source>
</evidence>
<accession>A0A151IUR0</accession>
<protein>
    <submittedName>
        <fullName evidence="9">Putative nuclease HARBI1</fullName>
    </submittedName>
</protein>
<dbReference type="EMBL" id="KQ980951">
    <property type="protein sequence ID" value="KYN11186.1"/>
    <property type="molecule type" value="Genomic_DNA"/>
</dbReference>
<evidence type="ECO:0000256" key="6">
    <source>
        <dbReference type="ARBA" id="ARBA00022801"/>
    </source>
</evidence>
<sequence>MTYTINKGKRILQIIQALRGTWWGAHPHMLLTIYRAMLRASIEYSAHIFGLKHNDLSRSLQVVQNQALRLCYGYRISTPLNIIYAETIELTLFHRIRLLTSRYFLKISSVNGHIVINKLLLLCDTAIGSHKTNYLHAHFPADLIFYRIWTSYHSTIDCSFTLPNFRSSVQSTSISLSYASLSLPPTDIFNFWPIPDAQSFFNHEFQHLTADSVLFYTDGSKVDHSVHVGAAVFSPQLNAELMLKLPPFTLVFSAEAYAIYTAITISIDLKLPKASIITDFKSVLEAAKGYRNSTNNYLIPLIKSALEEAETAGYCPNNAGSTYYNYKHAHSVVLMAICDAHYVFRFVDIGAYGRQNDEGIFSNSAIGKNFNINVMNIPKPSAVAGGRILPYCLVGDEAFPLKPYLLRPYPGKKGLTSEQDIFNYRLSRARRFIENTFGILASQWRIYRKPIIASLENVKLMVQATVCLHNWIRKDNIDKNTYVSAGMVDEINPDDPSSSTLGSWRRIFEDGCAFRDIGHCGSNTSARNCIQMRNEFCNFFFNEGQVSWQNNRHK</sequence>
<dbReference type="Proteomes" id="UP000078492">
    <property type="component" value="Unassembled WGS sequence"/>
</dbReference>
<dbReference type="SUPFAM" id="SSF53098">
    <property type="entry name" value="Ribonuclease H-like"/>
    <property type="match status" value="1"/>
</dbReference>
<keyword evidence="4" id="KW-0540">Nuclease</keyword>
<dbReference type="InterPro" id="IPR036397">
    <property type="entry name" value="RNaseH_sf"/>
</dbReference>
<dbReference type="AlphaFoldDB" id="A0A151IUR0"/>
<feature type="domain" description="DDE Tnp4" evidence="8">
    <location>
        <begin position="318"/>
        <end position="470"/>
    </location>
</feature>
<evidence type="ECO:0000256" key="4">
    <source>
        <dbReference type="ARBA" id="ARBA00022722"/>
    </source>
</evidence>
<comment type="cofactor">
    <cofactor evidence="1">
        <name>a divalent metal cation</name>
        <dbReference type="ChEBI" id="CHEBI:60240"/>
    </cofactor>
</comment>
<keyword evidence="5" id="KW-0479">Metal-binding</keyword>
<dbReference type="Gene3D" id="3.30.420.10">
    <property type="entry name" value="Ribonuclease H-like superfamily/Ribonuclease H"/>
    <property type="match status" value="1"/>
</dbReference>
<dbReference type="InterPro" id="IPR045249">
    <property type="entry name" value="HARBI1-like"/>
</dbReference>
<dbReference type="PANTHER" id="PTHR22930">
    <property type="match status" value="1"/>
</dbReference>